<name>A0ABT5WRG7_9SPHN</name>
<comment type="caution">
    <text evidence="2">The sequence shown here is derived from an EMBL/GenBank/DDBJ whole genome shotgun (WGS) entry which is preliminary data.</text>
</comment>
<protein>
    <recommendedName>
        <fullName evidence="4">Bacterial surface antigen (D15) domain-containing protein</fullName>
    </recommendedName>
</protein>
<keyword evidence="1" id="KW-0472">Membrane</keyword>
<accession>A0ABT5WRG7</accession>
<evidence type="ECO:0000256" key="1">
    <source>
        <dbReference type="SAM" id="Phobius"/>
    </source>
</evidence>
<proteinExistence type="predicted"/>
<evidence type="ECO:0008006" key="4">
    <source>
        <dbReference type="Google" id="ProtNLM"/>
    </source>
</evidence>
<reference evidence="2 3" key="1">
    <citation type="submission" date="2023-03" db="EMBL/GenBank/DDBJ databases">
        <title>NovoSphingobium album sp. nov. isolated from polycyclic aromatic hydrocarbons- and heavy-metal polluted soil.</title>
        <authorList>
            <person name="Liu Z."/>
            <person name="Wang K."/>
        </authorList>
    </citation>
    <scope>NUCLEOTIDE SEQUENCE [LARGE SCALE GENOMIC DNA]</scope>
    <source>
        <strain evidence="2 3">H3SJ31-1</strain>
    </source>
</reference>
<dbReference type="Proteomes" id="UP001216253">
    <property type="component" value="Unassembled WGS sequence"/>
</dbReference>
<gene>
    <name evidence="2" type="ORF">PYV00_13110</name>
</gene>
<evidence type="ECO:0000313" key="2">
    <source>
        <dbReference type="EMBL" id="MDE8652643.1"/>
    </source>
</evidence>
<keyword evidence="3" id="KW-1185">Reference proteome</keyword>
<dbReference type="EMBL" id="JARESE010000044">
    <property type="protein sequence ID" value="MDE8652643.1"/>
    <property type="molecule type" value="Genomic_DNA"/>
</dbReference>
<sequence>MNGARGYRGRPLVALVIMMGAWIGLRVANWEAPPGFAQGDAFAREADPTALAVGPGAGRAGAYAAGRLFGPQSFPGAAYGIAVAGPTVAFVPGPVRERRVIVREIVVRDAWSRFAADPAREWPGLVAGTAAPPPGGPGAPPFPEAAPIRPMRAGLARTGPDRWSIDAWMLWRRGSDTALASGIYPATYGASQAGGILRYRLAPDDPHRPAAYLRTTSTLAGLAETSAALGLAARPFPAVPVVAALEARVTEQAGSRRVQPVAMAVTELAPFALPSGFRAEFYGQGGYVGGKYATPFADGQLRVDRSFMTIGPAEARLGAGAWAGAQKGASRLDIGPGATLGMPIRGTGSAKVGLDWRIRVGGNAAPASGPALTVSAGF</sequence>
<evidence type="ECO:0000313" key="3">
    <source>
        <dbReference type="Proteomes" id="UP001216253"/>
    </source>
</evidence>
<keyword evidence="1" id="KW-1133">Transmembrane helix</keyword>
<feature type="transmembrane region" description="Helical" evidence="1">
    <location>
        <begin position="12"/>
        <end position="30"/>
    </location>
</feature>
<keyword evidence="1" id="KW-0812">Transmembrane</keyword>
<dbReference type="RefSeq" id="WP_275228723.1">
    <property type="nucleotide sequence ID" value="NZ_JARESE010000044.1"/>
</dbReference>
<organism evidence="2 3">
    <name type="scientific">Novosphingobium album</name>
    <name type="common">ex Liu et al. 2023</name>
    <dbReference type="NCBI Taxonomy" id="3031130"/>
    <lineage>
        <taxon>Bacteria</taxon>
        <taxon>Pseudomonadati</taxon>
        <taxon>Pseudomonadota</taxon>
        <taxon>Alphaproteobacteria</taxon>
        <taxon>Sphingomonadales</taxon>
        <taxon>Sphingomonadaceae</taxon>
        <taxon>Novosphingobium</taxon>
    </lineage>
</organism>